<feature type="transmembrane region" description="Helical" evidence="6">
    <location>
        <begin position="20"/>
        <end position="44"/>
    </location>
</feature>
<protein>
    <submittedName>
        <fullName evidence="8">Small-conductance mechanosensitive channel</fullName>
    </submittedName>
</protein>
<dbReference type="PANTHER" id="PTHR30566">
    <property type="entry name" value="YNAI-RELATED MECHANOSENSITIVE ION CHANNEL"/>
    <property type="match status" value="1"/>
</dbReference>
<accession>A0A840XQC5</accession>
<comment type="caution">
    <text evidence="8">The sequence shown here is derived from an EMBL/GenBank/DDBJ whole genome shotgun (WGS) entry which is preliminary data.</text>
</comment>
<dbReference type="AlphaFoldDB" id="A0A840XQC5"/>
<dbReference type="GO" id="GO:0016020">
    <property type="term" value="C:membrane"/>
    <property type="evidence" value="ECO:0007669"/>
    <property type="project" value="UniProtKB-SubCell"/>
</dbReference>
<proteinExistence type="predicted"/>
<evidence type="ECO:0000259" key="7">
    <source>
        <dbReference type="Pfam" id="PF00924"/>
    </source>
</evidence>
<gene>
    <name evidence="8" type="ORF">BJ959_001635</name>
</gene>
<dbReference type="Proteomes" id="UP000552883">
    <property type="component" value="Unassembled WGS sequence"/>
</dbReference>
<evidence type="ECO:0000256" key="2">
    <source>
        <dbReference type="ARBA" id="ARBA00022692"/>
    </source>
</evidence>
<name>A0A840XQC5_9MICO</name>
<dbReference type="InterPro" id="IPR023408">
    <property type="entry name" value="MscS_beta-dom_sf"/>
</dbReference>
<comment type="subcellular location">
    <subcellularLocation>
        <location evidence="1">Membrane</location>
    </subcellularLocation>
</comment>
<sequence>MIPTALLDFVDLDGVPERGLGFLLLLTVLLLAVAALVVLIIELIVRLVAPSQPWAASLLRETRLALRLLLAGVAVQIAVSLAAPETRFSVALDRLLTIAVIGLFAWVLIEVVDHAFDGAMARYPTGADATRGTRRAHTQLTFLQRLATVTIIVVAVSAALLTFPQMQALGGSLLASAGLASIIAGLAAQSTLSNVFAGVQLAFSDAIRVDDIVIVEGEWGRIEEITLTYVVVRIWDDRRLVVPSTHFTTTPFENWTRTGSELLGSVELDLDWRVSPAAMRARLDAVLDGTPLWDRRVSVLQVSDATGGHVRVRILVSAADAGSLFDLRNYVREQLVEWVRHESPGAMPRTRVQVVDAPSGGEGESASVATGDDRTAARQLFSGTPEAQQRATQMMAPSADPEAPSRAGA</sequence>
<dbReference type="GO" id="GO:0055085">
    <property type="term" value="P:transmembrane transport"/>
    <property type="evidence" value="ECO:0007669"/>
    <property type="project" value="InterPro"/>
</dbReference>
<dbReference type="InterPro" id="IPR010920">
    <property type="entry name" value="LSM_dom_sf"/>
</dbReference>
<evidence type="ECO:0000256" key="3">
    <source>
        <dbReference type="ARBA" id="ARBA00022989"/>
    </source>
</evidence>
<evidence type="ECO:0000256" key="6">
    <source>
        <dbReference type="SAM" id="Phobius"/>
    </source>
</evidence>
<feature type="transmembrane region" description="Helical" evidence="6">
    <location>
        <begin position="142"/>
        <end position="163"/>
    </location>
</feature>
<feature type="domain" description="Mechanosensitive ion channel MscS" evidence="7">
    <location>
        <begin position="191"/>
        <end position="257"/>
    </location>
</feature>
<feature type="region of interest" description="Disordered" evidence="5">
    <location>
        <begin position="356"/>
        <end position="409"/>
    </location>
</feature>
<dbReference type="RefSeq" id="WP_153982108.1">
    <property type="nucleotide sequence ID" value="NZ_BAAANZ010000004.1"/>
</dbReference>
<organism evidence="8 9">
    <name type="scientific">Microcella frigidaquae</name>
    <dbReference type="NCBI Taxonomy" id="424758"/>
    <lineage>
        <taxon>Bacteria</taxon>
        <taxon>Bacillati</taxon>
        <taxon>Actinomycetota</taxon>
        <taxon>Actinomycetes</taxon>
        <taxon>Micrococcales</taxon>
        <taxon>Microbacteriaceae</taxon>
        <taxon>Microcella</taxon>
    </lineage>
</organism>
<keyword evidence="4 6" id="KW-0472">Membrane</keyword>
<keyword evidence="3 6" id="KW-1133">Transmembrane helix</keyword>
<dbReference type="OrthoDB" id="9792218at2"/>
<evidence type="ECO:0000256" key="5">
    <source>
        <dbReference type="SAM" id="MobiDB-lite"/>
    </source>
</evidence>
<evidence type="ECO:0000256" key="1">
    <source>
        <dbReference type="ARBA" id="ARBA00004370"/>
    </source>
</evidence>
<dbReference type="Gene3D" id="2.30.30.60">
    <property type="match status" value="1"/>
</dbReference>
<keyword evidence="9" id="KW-1185">Reference proteome</keyword>
<evidence type="ECO:0000313" key="9">
    <source>
        <dbReference type="Proteomes" id="UP000552883"/>
    </source>
</evidence>
<reference evidence="8 9" key="1">
    <citation type="submission" date="2020-08" db="EMBL/GenBank/DDBJ databases">
        <title>Sequencing the genomes of 1000 actinobacteria strains.</title>
        <authorList>
            <person name="Klenk H.-P."/>
        </authorList>
    </citation>
    <scope>NUCLEOTIDE SEQUENCE [LARGE SCALE GENOMIC DNA]</scope>
    <source>
        <strain evidence="8 9">DSM 23889</strain>
    </source>
</reference>
<feature type="compositionally biased region" description="Polar residues" evidence="5">
    <location>
        <begin position="381"/>
        <end position="392"/>
    </location>
</feature>
<dbReference type="SUPFAM" id="SSF50182">
    <property type="entry name" value="Sm-like ribonucleoproteins"/>
    <property type="match status" value="1"/>
</dbReference>
<evidence type="ECO:0000256" key="4">
    <source>
        <dbReference type="ARBA" id="ARBA00023136"/>
    </source>
</evidence>
<dbReference type="EMBL" id="JACHBS010000001">
    <property type="protein sequence ID" value="MBB5618139.1"/>
    <property type="molecule type" value="Genomic_DNA"/>
</dbReference>
<feature type="transmembrane region" description="Helical" evidence="6">
    <location>
        <begin position="95"/>
        <end position="112"/>
    </location>
</feature>
<keyword evidence="2 6" id="KW-0812">Transmembrane</keyword>
<dbReference type="PANTHER" id="PTHR30566:SF25">
    <property type="entry name" value="INNER MEMBRANE PROTEIN"/>
    <property type="match status" value="1"/>
</dbReference>
<evidence type="ECO:0000313" key="8">
    <source>
        <dbReference type="EMBL" id="MBB5618139.1"/>
    </source>
</evidence>
<dbReference type="Pfam" id="PF00924">
    <property type="entry name" value="MS_channel_2nd"/>
    <property type="match status" value="1"/>
</dbReference>
<dbReference type="Gene3D" id="1.10.287.1260">
    <property type="match status" value="1"/>
</dbReference>
<feature type="transmembrane region" description="Helical" evidence="6">
    <location>
        <begin position="64"/>
        <end position="83"/>
    </location>
</feature>
<dbReference type="InterPro" id="IPR006685">
    <property type="entry name" value="MscS_channel_2nd"/>
</dbReference>